<dbReference type="GO" id="GO:0016491">
    <property type="term" value="F:oxidoreductase activity"/>
    <property type="evidence" value="ECO:0007669"/>
    <property type="project" value="UniProtKB-KW"/>
</dbReference>
<dbReference type="Pfam" id="PF00106">
    <property type="entry name" value="adh_short"/>
    <property type="match status" value="1"/>
</dbReference>
<dbReference type="PANTHER" id="PTHR43669:SF3">
    <property type="entry name" value="ALCOHOL DEHYDROGENASE, PUTATIVE (AFU_ORTHOLOGUE AFUA_3G03445)-RELATED"/>
    <property type="match status" value="1"/>
</dbReference>
<reference evidence="4 5" key="1">
    <citation type="submission" date="2020-08" db="EMBL/GenBank/DDBJ databases">
        <title>Genomic Encyclopedia of Type Strains, Phase III (KMG-III): the genomes of soil and plant-associated and newly described type strains.</title>
        <authorList>
            <person name="Whitman W."/>
        </authorList>
    </citation>
    <scope>NUCLEOTIDE SEQUENCE [LARGE SCALE GENOMIC DNA]</scope>
    <source>
        <strain evidence="4 5">SFB5A</strain>
    </source>
</reference>
<dbReference type="CDD" id="cd05233">
    <property type="entry name" value="SDR_c"/>
    <property type="match status" value="1"/>
</dbReference>
<dbReference type="Proteomes" id="UP000582643">
    <property type="component" value="Unassembled WGS sequence"/>
</dbReference>
<sequence length="279" mass="29806">MPAHAELEGRTALVTGGASGIGAALCAELSDRGMAIVVADIDYEGAQRVAAGLRQRGGTALAVAVDVSDPDSVERLAQAAYAEYGSVELLCNNAGVLLFGTIEDSSLGDWRWLASVNVEGLLNSLHAFLPRMSAQTGWKHVMNTASTHAFLADPSFTALYTATKQAIVAVTQGLRHELREQGFGVTLLCPGQADTRILDSQRNRPERFGRRADEPFGTGDVPLAIGVDEVARRAVAGLLADAEIVFALPSEGLEQFRGQLEEWWRLADDALVRHTEPLA</sequence>
<accession>A0A7W7TX37</accession>
<dbReference type="Gene3D" id="3.40.50.720">
    <property type="entry name" value="NAD(P)-binding Rossmann-like Domain"/>
    <property type="match status" value="1"/>
</dbReference>
<evidence type="ECO:0000256" key="1">
    <source>
        <dbReference type="ARBA" id="ARBA00006484"/>
    </source>
</evidence>
<protein>
    <submittedName>
        <fullName evidence="4">NAD(P)-dependent dehydrogenase (Short-subunit alcohol dehydrogenase family)</fullName>
    </submittedName>
</protein>
<gene>
    <name evidence="4" type="ORF">GGE06_001870</name>
</gene>
<name>A0A7W7TX37_9ACTN</name>
<keyword evidence="2" id="KW-0560">Oxidoreductase</keyword>
<evidence type="ECO:0000256" key="3">
    <source>
        <dbReference type="RuleBase" id="RU000363"/>
    </source>
</evidence>
<dbReference type="InterPro" id="IPR036291">
    <property type="entry name" value="NAD(P)-bd_dom_sf"/>
</dbReference>
<dbReference type="EMBL" id="JACHJY010000002">
    <property type="protein sequence ID" value="MBB4980962.1"/>
    <property type="molecule type" value="Genomic_DNA"/>
</dbReference>
<dbReference type="PANTHER" id="PTHR43669">
    <property type="entry name" value="5-KETO-D-GLUCONATE 5-REDUCTASE"/>
    <property type="match status" value="1"/>
</dbReference>
<dbReference type="SUPFAM" id="SSF51735">
    <property type="entry name" value="NAD(P)-binding Rossmann-fold domains"/>
    <property type="match status" value="1"/>
</dbReference>
<dbReference type="RefSeq" id="WP_184930492.1">
    <property type="nucleotide sequence ID" value="NZ_JACHJY010000002.1"/>
</dbReference>
<evidence type="ECO:0000313" key="4">
    <source>
        <dbReference type="EMBL" id="MBB4980962.1"/>
    </source>
</evidence>
<comment type="caution">
    <text evidence="4">The sequence shown here is derived from an EMBL/GenBank/DDBJ whole genome shotgun (WGS) entry which is preliminary data.</text>
</comment>
<organism evidence="4 5">
    <name type="scientific">Streptomyces nymphaeiformis</name>
    <dbReference type="NCBI Taxonomy" id="2663842"/>
    <lineage>
        <taxon>Bacteria</taxon>
        <taxon>Bacillati</taxon>
        <taxon>Actinomycetota</taxon>
        <taxon>Actinomycetes</taxon>
        <taxon>Kitasatosporales</taxon>
        <taxon>Streptomycetaceae</taxon>
        <taxon>Streptomyces</taxon>
    </lineage>
</organism>
<dbReference type="PRINTS" id="PR00080">
    <property type="entry name" value="SDRFAMILY"/>
</dbReference>
<dbReference type="PRINTS" id="PR00081">
    <property type="entry name" value="GDHRDH"/>
</dbReference>
<evidence type="ECO:0000256" key="2">
    <source>
        <dbReference type="ARBA" id="ARBA00023002"/>
    </source>
</evidence>
<comment type="similarity">
    <text evidence="1 3">Belongs to the short-chain dehydrogenases/reductases (SDR) family.</text>
</comment>
<evidence type="ECO:0000313" key="5">
    <source>
        <dbReference type="Proteomes" id="UP000582643"/>
    </source>
</evidence>
<keyword evidence="5" id="KW-1185">Reference proteome</keyword>
<proteinExistence type="inferred from homology"/>
<dbReference type="AlphaFoldDB" id="A0A7W7TX37"/>
<dbReference type="InterPro" id="IPR002347">
    <property type="entry name" value="SDR_fam"/>
</dbReference>